<keyword evidence="2" id="KW-1133">Transmembrane helix</keyword>
<dbReference type="RefSeq" id="WP_184753137.1">
    <property type="nucleotide sequence ID" value="NZ_BAABEK010000078.1"/>
</dbReference>
<accession>A0A7W7RSB5</accession>
<proteinExistence type="predicted"/>
<protein>
    <submittedName>
        <fullName evidence="3">Uncharacterized protein</fullName>
    </submittedName>
</protein>
<comment type="caution">
    <text evidence="3">The sequence shown here is derived from an EMBL/GenBank/DDBJ whole genome shotgun (WGS) entry which is preliminary data.</text>
</comment>
<dbReference type="AlphaFoldDB" id="A0A7W7RSB5"/>
<gene>
    <name evidence="3" type="ORF">FHR32_000916</name>
</gene>
<dbReference type="EMBL" id="JACHJU010000001">
    <property type="protein sequence ID" value="MBB4936611.1"/>
    <property type="molecule type" value="Genomic_DNA"/>
</dbReference>
<keyword evidence="2" id="KW-0472">Membrane</keyword>
<evidence type="ECO:0000256" key="1">
    <source>
        <dbReference type="SAM" id="MobiDB-lite"/>
    </source>
</evidence>
<evidence type="ECO:0000256" key="2">
    <source>
        <dbReference type="SAM" id="Phobius"/>
    </source>
</evidence>
<feature type="transmembrane region" description="Helical" evidence="2">
    <location>
        <begin position="151"/>
        <end position="171"/>
    </location>
</feature>
<evidence type="ECO:0000313" key="4">
    <source>
        <dbReference type="Proteomes" id="UP000534286"/>
    </source>
</evidence>
<evidence type="ECO:0000313" key="3">
    <source>
        <dbReference type="EMBL" id="MBB4936611.1"/>
    </source>
</evidence>
<keyword evidence="4" id="KW-1185">Reference proteome</keyword>
<keyword evidence="2" id="KW-0812">Transmembrane</keyword>
<dbReference type="Proteomes" id="UP000534286">
    <property type="component" value="Unassembled WGS sequence"/>
</dbReference>
<name>A0A7W7RSB5_9ACTN</name>
<feature type="transmembrane region" description="Helical" evidence="2">
    <location>
        <begin position="52"/>
        <end position="77"/>
    </location>
</feature>
<sequence length="551" mass="61425">MYLDPAFRRVVLRQVHNDTTRMVAPSYGFDLIPVVRHAWKSWGLEMGQHVCVLAVFVTGFMVNPPAILAVASGLGLWHLSRLMVRSAVAVLPLRSKEAMDRLLWRTRWRSESDELRQQTRLLQLSGVGCGVLIVTPPLIAGISQTSLDEMAIAAVLFTLLIVLAVAGRGAIHQLCLNRMHDTGPLRPRKLTRREQTINDQQSHPYVVYRRPSPQETEESKEDLDFDLLDSKTSPFVGSGKLIHRWTPPLTIQLLSSEGGPNISMEERERMAPPFKAHELVAHLKEAMGAMGDASDPTRLRGFDRNDRLYIAEADVPPGPEWLRERPDRDDIGRIVDDPHGIAHHFLEIRTSVTGEVMTTVFLRVSIKGRALSLDFAACALTRTPAEYHLLNAFKENDRSAVLRSAFRGLRNLPAGVAEARSLVEAPSFLIGAALARRNRLLVPRRGATIGAQLSIREEKSVPWNQAQLDKATIYDYMKLIEQRLLKAAEEFLESKKVDTSAFNKKATSIVNMGVLSMGGKIEMKQSAVGANAQVRPDTRESDDSYGDSPME</sequence>
<organism evidence="3 4">
    <name type="scientific">Streptosporangium album</name>
    <dbReference type="NCBI Taxonomy" id="47479"/>
    <lineage>
        <taxon>Bacteria</taxon>
        <taxon>Bacillati</taxon>
        <taxon>Actinomycetota</taxon>
        <taxon>Actinomycetes</taxon>
        <taxon>Streptosporangiales</taxon>
        <taxon>Streptosporangiaceae</taxon>
        <taxon>Streptosporangium</taxon>
    </lineage>
</organism>
<feature type="transmembrane region" description="Helical" evidence="2">
    <location>
        <begin position="121"/>
        <end position="139"/>
    </location>
</feature>
<reference evidence="3 4" key="1">
    <citation type="submission" date="2020-08" db="EMBL/GenBank/DDBJ databases">
        <title>Sequencing the genomes of 1000 actinobacteria strains.</title>
        <authorList>
            <person name="Klenk H.-P."/>
        </authorList>
    </citation>
    <scope>NUCLEOTIDE SEQUENCE [LARGE SCALE GENOMIC DNA]</scope>
    <source>
        <strain evidence="3 4">DSM 43023</strain>
    </source>
</reference>
<feature type="region of interest" description="Disordered" evidence="1">
    <location>
        <begin position="527"/>
        <end position="551"/>
    </location>
</feature>